<dbReference type="Proteomes" id="UP000465304">
    <property type="component" value="Unassembled WGS sequence"/>
</dbReference>
<protein>
    <recommendedName>
        <fullName evidence="3">DUF559 domain-containing protein</fullName>
    </recommendedName>
</protein>
<comment type="caution">
    <text evidence="1">The sequence shown here is derived from an EMBL/GenBank/DDBJ whole genome shotgun (WGS) entry which is preliminary data.</text>
</comment>
<dbReference type="EMBL" id="BLLB01000002">
    <property type="protein sequence ID" value="GFH01861.1"/>
    <property type="molecule type" value="Genomic_DNA"/>
</dbReference>
<evidence type="ECO:0000313" key="2">
    <source>
        <dbReference type="Proteomes" id="UP000465304"/>
    </source>
</evidence>
<name>A0A7I9ZLE3_9MYCO</name>
<dbReference type="AlphaFoldDB" id="A0A7I9ZLE3"/>
<evidence type="ECO:0000313" key="1">
    <source>
        <dbReference type="EMBL" id="GFH01861.1"/>
    </source>
</evidence>
<organism evidence="1 2">
    <name type="scientific">Mycolicibacterium hippocampi</name>
    <dbReference type="NCBI Taxonomy" id="659824"/>
    <lineage>
        <taxon>Bacteria</taxon>
        <taxon>Bacillati</taxon>
        <taxon>Actinomycetota</taxon>
        <taxon>Actinomycetes</taxon>
        <taxon>Mycobacteriales</taxon>
        <taxon>Mycobacteriaceae</taxon>
        <taxon>Mycolicibacterium</taxon>
    </lineage>
</organism>
<proteinExistence type="predicted"/>
<dbReference type="RefSeq" id="WP_163888583.1">
    <property type="nucleotide sequence ID" value="NZ_BLLB01000002.1"/>
</dbReference>
<dbReference type="Gene3D" id="3.40.960.10">
    <property type="entry name" value="VSR Endonuclease"/>
    <property type="match status" value="1"/>
</dbReference>
<keyword evidence="2" id="KW-1185">Reference proteome</keyword>
<accession>A0A7I9ZLE3</accession>
<evidence type="ECO:0008006" key="3">
    <source>
        <dbReference type="Google" id="ProtNLM"/>
    </source>
</evidence>
<gene>
    <name evidence="1" type="ORF">MHIP_23440</name>
</gene>
<reference evidence="1 2" key="1">
    <citation type="journal article" date="2019" name="Emerg. Microbes Infect.">
        <title>Comprehensive subspecies identification of 175 nontuberculous mycobacteria species based on 7547 genomic profiles.</title>
        <authorList>
            <person name="Matsumoto Y."/>
            <person name="Kinjo T."/>
            <person name="Motooka D."/>
            <person name="Nabeya D."/>
            <person name="Jung N."/>
            <person name="Uechi K."/>
            <person name="Horii T."/>
            <person name="Iida T."/>
            <person name="Fujita J."/>
            <person name="Nakamura S."/>
        </authorList>
    </citation>
    <scope>NUCLEOTIDE SEQUENCE [LARGE SCALE GENOMIC DNA]</scope>
    <source>
        <strain evidence="1 2">JCM 30996</strain>
    </source>
</reference>
<sequence length="306" mass="34903">MGNIIIGTEAVTNGVVTRHQLRRWYRRIYPNVHAPRNHELTLHDRIVGAWLWSKRTGIITGLAAAALHGSRWIDDTVDIELIHNCTRPPRGIITRNEHIGSDEWETLDGLPVATPARTAFDLGRFQRRDHAIAQLDALMRVRPYSMEDPIMLAKRYRGHHGVARLKAALPLVDGGAMSPMETFWRLLVIDCGFPAPATQIPVVDEDGRPVRVLDFGWEDFKVAIEYDGEQHQTNRAEYLKDRRVLPVLARLGWNVVGIVKEDDPVDVIHRLHDAMTARGWRGRIEIPSYAYSRWRAQIASAEPEFE</sequence>